<comment type="caution">
    <text evidence="2">The sequence shown here is derived from an EMBL/GenBank/DDBJ whole genome shotgun (WGS) entry which is preliminary data.</text>
</comment>
<evidence type="ECO:0000313" key="2">
    <source>
        <dbReference type="EMBL" id="PWK20834.1"/>
    </source>
</evidence>
<organism evidence="2 3">
    <name type="scientific">Xanthomarina spongicola</name>
    <dbReference type="NCBI Taxonomy" id="570520"/>
    <lineage>
        <taxon>Bacteria</taxon>
        <taxon>Pseudomonadati</taxon>
        <taxon>Bacteroidota</taxon>
        <taxon>Flavobacteriia</taxon>
        <taxon>Flavobacteriales</taxon>
        <taxon>Flavobacteriaceae</taxon>
        <taxon>Xanthomarina</taxon>
    </lineage>
</organism>
<evidence type="ECO:0000313" key="3">
    <source>
        <dbReference type="Proteomes" id="UP000245430"/>
    </source>
</evidence>
<protein>
    <recommendedName>
        <fullName evidence="4">Alpha-ketoglutarate decarboxylase</fullName>
    </recommendedName>
</protein>
<name>A0A316DS41_9FLAO</name>
<feature type="signal peptide" evidence="1">
    <location>
        <begin position="1"/>
        <end position="19"/>
    </location>
</feature>
<dbReference type="RefSeq" id="WP_109681357.1">
    <property type="nucleotide sequence ID" value="NZ_QGGP01000001.1"/>
</dbReference>
<keyword evidence="3" id="KW-1185">Reference proteome</keyword>
<reference evidence="2 3" key="1">
    <citation type="submission" date="2018-05" db="EMBL/GenBank/DDBJ databases">
        <title>Genomic Encyclopedia of Archaeal and Bacterial Type Strains, Phase II (KMG-II): from individual species to whole genera.</title>
        <authorList>
            <person name="Goeker M."/>
        </authorList>
    </citation>
    <scope>NUCLEOTIDE SEQUENCE [LARGE SCALE GENOMIC DNA]</scope>
    <source>
        <strain evidence="2 3">DSM 22637</strain>
    </source>
</reference>
<sequence>MKNKIVICLLCFFSFGLNAQEITKKQPSEFWSHVQFGGGIGLGFGNGYFSGTLAPSAIYRFNNYVAFGVGLSGTYNTEKNYYKSSIIGGGILGLFNPIPEIQLSTEFEQNNVNIDWDSRTGFADENYWYPSLFLGAGYSTRNVTIGIRYDVLYSSSKSTYLDPWMPFVRVYF</sequence>
<keyword evidence="1" id="KW-0732">Signal</keyword>
<dbReference type="OrthoDB" id="1160493at2"/>
<gene>
    <name evidence="2" type="ORF">LX78_00539</name>
</gene>
<dbReference type="Proteomes" id="UP000245430">
    <property type="component" value="Unassembled WGS sequence"/>
</dbReference>
<proteinExistence type="predicted"/>
<feature type="chain" id="PRO_5016256362" description="Alpha-ketoglutarate decarboxylase" evidence="1">
    <location>
        <begin position="20"/>
        <end position="172"/>
    </location>
</feature>
<evidence type="ECO:0008006" key="4">
    <source>
        <dbReference type="Google" id="ProtNLM"/>
    </source>
</evidence>
<evidence type="ECO:0000256" key="1">
    <source>
        <dbReference type="SAM" id="SignalP"/>
    </source>
</evidence>
<dbReference type="AlphaFoldDB" id="A0A316DS41"/>
<dbReference type="EMBL" id="QGGP01000001">
    <property type="protein sequence ID" value="PWK20834.1"/>
    <property type="molecule type" value="Genomic_DNA"/>
</dbReference>
<accession>A0A316DS41</accession>